<dbReference type="InterPro" id="IPR001296">
    <property type="entry name" value="Glyco_trans_1"/>
</dbReference>
<name>A0ABT1VL85_9GAMM</name>
<reference evidence="3 4" key="1">
    <citation type="submission" date="2022-07" db="EMBL/GenBank/DDBJ databases">
        <title>Pantoea trifolii sp. nov. isolated from root nodules of Trifolium rubens.</title>
        <authorList>
            <person name="Kalita M."/>
            <person name="Wdowiak-Wrobel S."/>
            <person name="Marek-Kozaczuk M."/>
            <person name="Palusinska-Szysz M."/>
            <person name="Sokolowski W."/>
            <person name="Coutinho T."/>
            <person name="Hlahane L."/>
        </authorList>
    </citation>
    <scope>NUCLEOTIDE SEQUENCE [LARGE SCALE GENOMIC DNA]</scope>
    <source>
        <strain evidence="3 4">MMK2</strain>
    </source>
</reference>
<dbReference type="EMBL" id="JANIET010000001">
    <property type="protein sequence ID" value="MCQ8228296.1"/>
    <property type="molecule type" value="Genomic_DNA"/>
</dbReference>
<gene>
    <name evidence="3" type="ORF">NQH49_12500</name>
</gene>
<proteinExistence type="predicted"/>
<dbReference type="Pfam" id="PF00534">
    <property type="entry name" value="Glycos_transf_1"/>
    <property type="match status" value="1"/>
</dbReference>
<sequence>MADRVLLNASNLHVGGGVQVATSVIGEITMMENIPSNLTIWSSSVVNQNLKSLNYDLSKLPDYQVKNNFGIKALFPANVKHLNSFNKVLTIFGPLYTYNRHFYSIVGFAQPWIIYSDNEVYNSLPFLTRLKTKLKFSLQQKFFNKSDEIIVELEHVAKGVIKKNIATKEHVKIIHNCLSSIYLDPSRWKEINYLFDPNRIKLGFVGRNYAHKNTKIFPQIKKILSSKYGIEVEFYVTFNDKEWELCSNEFRNEIKNVGVLTVDQCPSFYSNIDAIIFPSLLECFSATPLEAMISKKVLFASNKPFNHDVCGDGAIYFEATNAHDAAEKIAHYFKNVYLQNDFQTKIDESYERALTFANANKRAELYLERLL</sequence>
<dbReference type="Gene3D" id="3.40.50.2000">
    <property type="entry name" value="Glycogen Phosphorylase B"/>
    <property type="match status" value="2"/>
</dbReference>
<evidence type="ECO:0000313" key="3">
    <source>
        <dbReference type="EMBL" id="MCQ8228296.1"/>
    </source>
</evidence>
<dbReference type="PANTHER" id="PTHR46401">
    <property type="entry name" value="GLYCOSYLTRANSFERASE WBBK-RELATED"/>
    <property type="match status" value="1"/>
</dbReference>
<feature type="domain" description="Glycosyl transferase family 1" evidence="2">
    <location>
        <begin position="199"/>
        <end position="343"/>
    </location>
</feature>
<dbReference type="SUPFAM" id="SSF53756">
    <property type="entry name" value="UDP-Glycosyltransferase/glycogen phosphorylase"/>
    <property type="match status" value="1"/>
</dbReference>
<dbReference type="PANTHER" id="PTHR46401:SF2">
    <property type="entry name" value="GLYCOSYLTRANSFERASE WBBK-RELATED"/>
    <property type="match status" value="1"/>
</dbReference>
<dbReference type="Proteomes" id="UP001300015">
    <property type="component" value="Unassembled WGS sequence"/>
</dbReference>
<keyword evidence="1" id="KW-0808">Transferase</keyword>
<evidence type="ECO:0000256" key="1">
    <source>
        <dbReference type="ARBA" id="ARBA00022679"/>
    </source>
</evidence>
<accession>A0ABT1VL85</accession>
<organism evidence="3 4">
    <name type="scientific">Pantoea trifolii</name>
    <dbReference type="NCBI Taxonomy" id="2968030"/>
    <lineage>
        <taxon>Bacteria</taxon>
        <taxon>Pseudomonadati</taxon>
        <taxon>Pseudomonadota</taxon>
        <taxon>Gammaproteobacteria</taxon>
        <taxon>Enterobacterales</taxon>
        <taxon>Erwiniaceae</taxon>
        <taxon>Pantoea</taxon>
    </lineage>
</organism>
<protein>
    <submittedName>
        <fullName evidence="3">Glycosyltransferase</fullName>
    </submittedName>
</protein>
<comment type="caution">
    <text evidence="3">The sequence shown here is derived from an EMBL/GenBank/DDBJ whole genome shotgun (WGS) entry which is preliminary data.</text>
</comment>
<keyword evidence="4" id="KW-1185">Reference proteome</keyword>
<dbReference type="RefSeq" id="WP_256696845.1">
    <property type="nucleotide sequence ID" value="NZ_JANIES010000001.1"/>
</dbReference>
<evidence type="ECO:0000313" key="4">
    <source>
        <dbReference type="Proteomes" id="UP001300015"/>
    </source>
</evidence>
<evidence type="ECO:0000259" key="2">
    <source>
        <dbReference type="Pfam" id="PF00534"/>
    </source>
</evidence>